<reference evidence="2" key="1">
    <citation type="journal article" date="2022" name="Int. J. Mol. Sci.">
        <title>Draft Genome of Tanacetum Coccineum: Genomic Comparison of Closely Related Tanacetum-Family Plants.</title>
        <authorList>
            <person name="Yamashiro T."/>
            <person name="Shiraishi A."/>
            <person name="Nakayama K."/>
            <person name="Satake H."/>
        </authorList>
    </citation>
    <scope>NUCLEOTIDE SEQUENCE</scope>
</reference>
<feature type="region of interest" description="Disordered" evidence="1">
    <location>
        <begin position="164"/>
        <end position="183"/>
    </location>
</feature>
<feature type="region of interest" description="Disordered" evidence="1">
    <location>
        <begin position="290"/>
        <end position="328"/>
    </location>
</feature>
<dbReference type="SUPFAM" id="SSF57756">
    <property type="entry name" value="Retrovirus zinc finger-like domains"/>
    <property type="match status" value="1"/>
</dbReference>
<dbReference type="InterPro" id="IPR036875">
    <property type="entry name" value="Znf_CCHC_sf"/>
</dbReference>
<dbReference type="Pfam" id="PF14223">
    <property type="entry name" value="Retrotran_gag_2"/>
    <property type="match status" value="1"/>
</dbReference>
<name>A0ABQ5ELK5_9ASTR</name>
<reference evidence="2" key="2">
    <citation type="submission" date="2022-01" db="EMBL/GenBank/DDBJ databases">
        <authorList>
            <person name="Yamashiro T."/>
            <person name="Shiraishi A."/>
            <person name="Satake H."/>
            <person name="Nakayama K."/>
        </authorList>
    </citation>
    <scope>NUCLEOTIDE SEQUENCE</scope>
</reference>
<feature type="compositionally biased region" description="Low complexity" evidence="1">
    <location>
        <begin position="299"/>
        <end position="308"/>
    </location>
</feature>
<comment type="caution">
    <text evidence="2">The sequence shown here is derived from an EMBL/GenBank/DDBJ whole genome shotgun (WGS) entry which is preliminary data.</text>
</comment>
<organism evidence="2 3">
    <name type="scientific">Tanacetum coccineum</name>
    <dbReference type="NCBI Taxonomy" id="301880"/>
    <lineage>
        <taxon>Eukaryota</taxon>
        <taxon>Viridiplantae</taxon>
        <taxon>Streptophyta</taxon>
        <taxon>Embryophyta</taxon>
        <taxon>Tracheophyta</taxon>
        <taxon>Spermatophyta</taxon>
        <taxon>Magnoliopsida</taxon>
        <taxon>eudicotyledons</taxon>
        <taxon>Gunneridae</taxon>
        <taxon>Pentapetalae</taxon>
        <taxon>asterids</taxon>
        <taxon>campanulids</taxon>
        <taxon>Asterales</taxon>
        <taxon>Asteraceae</taxon>
        <taxon>Asteroideae</taxon>
        <taxon>Anthemideae</taxon>
        <taxon>Anthemidinae</taxon>
        <taxon>Tanacetum</taxon>
    </lineage>
</organism>
<evidence type="ECO:0000313" key="3">
    <source>
        <dbReference type="Proteomes" id="UP001151760"/>
    </source>
</evidence>
<feature type="compositionally biased region" description="Basic and acidic residues" evidence="1">
    <location>
        <begin position="114"/>
        <end position="138"/>
    </location>
</feature>
<keyword evidence="3" id="KW-1185">Reference proteome</keyword>
<dbReference type="Proteomes" id="UP001151760">
    <property type="component" value="Unassembled WGS sequence"/>
</dbReference>
<feature type="region of interest" description="Disordered" evidence="1">
    <location>
        <begin position="112"/>
        <end position="138"/>
    </location>
</feature>
<evidence type="ECO:0000313" key="2">
    <source>
        <dbReference type="EMBL" id="GJT51759.1"/>
    </source>
</evidence>
<accession>A0ABQ5ELK5</accession>
<feature type="compositionally biased region" description="Polar residues" evidence="1">
    <location>
        <begin position="241"/>
        <end position="251"/>
    </location>
</feature>
<dbReference type="EMBL" id="BQNB010016434">
    <property type="protein sequence ID" value="GJT51759.1"/>
    <property type="molecule type" value="Genomic_DNA"/>
</dbReference>
<protein>
    <submittedName>
        <fullName evidence="2">Zf-CCHC domain-containing protein</fullName>
    </submittedName>
</protein>
<proteinExistence type="predicted"/>
<feature type="region of interest" description="Disordered" evidence="1">
    <location>
        <begin position="231"/>
        <end position="254"/>
    </location>
</feature>
<evidence type="ECO:0000256" key="1">
    <source>
        <dbReference type="SAM" id="MobiDB-lite"/>
    </source>
</evidence>
<gene>
    <name evidence="2" type="ORF">Tco_0977916</name>
</gene>
<sequence length="328" mass="37176">MDSDKYLEGKSMQRPPLFEKESIDSGFARFNTIITSLKALDEGFSSKNYVRKFLRALHPKWRAKVTAIEESKDLSSLALDELIGNLKVHEVVMKKEFKIYRGKKERVKTIALKAKKEQPREEKKSFRQRDEKKGKSDRKCFSCGDLNHLIGDCLKPPRNKDQKAFIGGSWSDSENESEDKTNDETCLMAQSSNEVTLDSSHYSDNASSLDDDSLEFDSSKASTSRTIPINFVGPSIETSRDGSTIEQTDPTSRFMDPIEAVKKWQNTFSSPLMSSRSDFVITRKKLIHNKIEESKKPSLKPSLKSGLGYVKTDSRSKTPPPRRNNSSQ</sequence>